<dbReference type="RefSeq" id="XP_018982785.1">
    <property type="nucleotide sequence ID" value="XM_019130628.1"/>
</dbReference>
<dbReference type="EMBL" id="KV454440">
    <property type="protein sequence ID" value="ODQ77457.1"/>
    <property type="molecule type" value="Genomic_DNA"/>
</dbReference>
<dbReference type="InterPro" id="IPR002328">
    <property type="entry name" value="ADH_Zn_CS"/>
</dbReference>
<evidence type="ECO:0000313" key="9">
    <source>
        <dbReference type="EMBL" id="ODQ77457.1"/>
    </source>
</evidence>
<evidence type="ECO:0000256" key="7">
    <source>
        <dbReference type="RuleBase" id="RU361277"/>
    </source>
</evidence>
<dbReference type="PANTHER" id="PTHR42940:SF1">
    <property type="entry name" value="ENOYL REDUCTASE (ER) DOMAIN-CONTAINING PROTEIN"/>
    <property type="match status" value="1"/>
</dbReference>
<dbReference type="SUPFAM" id="SSF50129">
    <property type="entry name" value="GroES-like"/>
    <property type="match status" value="1"/>
</dbReference>
<dbReference type="InterPro" id="IPR036291">
    <property type="entry name" value="NAD(P)-bd_dom_sf"/>
</dbReference>
<dbReference type="OrthoDB" id="1879366at2759"/>
<dbReference type="Gene3D" id="3.90.180.10">
    <property type="entry name" value="Medium-chain alcohol dehydrogenases, catalytic domain"/>
    <property type="match status" value="1"/>
</dbReference>
<dbReference type="GO" id="GO:0008270">
    <property type="term" value="F:zinc ion binding"/>
    <property type="evidence" value="ECO:0007669"/>
    <property type="project" value="InterPro"/>
</dbReference>
<evidence type="ECO:0000313" key="10">
    <source>
        <dbReference type="Proteomes" id="UP000094336"/>
    </source>
</evidence>
<accession>A0A1E3QKC8</accession>
<dbReference type="GeneID" id="30148481"/>
<dbReference type="SMART" id="SM00829">
    <property type="entry name" value="PKS_ER"/>
    <property type="match status" value="1"/>
</dbReference>
<keyword evidence="6" id="KW-0520">NAD</keyword>
<dbReference type="Proteomes" id="UP000094336">
    <property type="component" value="Unassembled WGS sequence"/>
</dbReference>
<dbReference type="FunFam" id="3.40.50.720:FF:000039">
    <property type="entry name" value="Alcohol dehydrogenase AdhP"/>
    <property type="match status" value="1"/>
</dbReference>
<keyword evidence="3 7" id="KW-0479">Metal-binding</keyword>
<name>A0A1E3QKC8_9ASCO</name>
<keyword evidence="4 7" id="KW-0862">Zinc</keyword>
<keyword evidence="10" id="KW-1185">Reference proteome</keyword>
<evidence type="ECO:0000256" key="4">
    <source>
        <dbReference type="ARBA" id="ARBA00022833"/>
    </source>
</evidence>
<evidence type="ECO:0000256" key="6">
    <source>
        <dbReference type="ARBA" id="ARBA00023027"/>
    </source>
</evidence>
<sequence length="360" mass="38405">MTEEYTIPKIQKAVVVVTKGESPIVKIDTKYPVPECGEDEMLVRLTSSGVCHSDLSLLQAHWDIGMQVQVAGHEGSGYIVKHGSKVTGTEQYPLGTKVGVPLVSNPCRTCHACGLPDGEVYCPKSPFYGSFVDGTWQQYITIKEKYIIPIPEVKDTTLVGPILCGGVTAYKALMTSGKKAGQWVVITGAGGGLGSMCIQYATSLGLRVIGIDAGSDKEDLVVNKLGADAFIDFLKTKDVVAKVKEITGGRGADAAIMFAPVESSYNQAIDYLGLQGVIVCVGLPKAGAELKFPPSKLILTGIQVRGSFVGTRQDIIQALEFVARGKVVPPVQVKPMEDIQSILDDMINGRVSGRMVIDLT</sequence>
<evidence type="ECO:0000256" key="5">
    <source>
        <dbReference type="ARBA" id="ARBA00023002"/>
    </source>
</evidence>
<dbReference type="InterPro" id="IPR013149">
    <property type="entry name" value="ADH-like_C"/>
</dbReference>
<dbReference type="STRING" id="984486.A0A1E3QKC8"/>
<comment type="cofactor">
    <cofactor evidence="1 7">
        <name>Zn(2+)</name>
        <dbReference type="ChEBI" id="CHEBI:29105"/>
    </cofactor>
</comment>
<evidence type="ECO:0000256" key="3">
    <source>
        <dbReference type="ARBA" id="ARBA00022723"/>
    </source>
</evidence>
<proteinExistence type="inferred from homology"/>
<dbReference type="Pfam" id="PF00107">
    <property type="entry name" value="ADH_zinc_N"/>
    <property type="match status" value="1"/>
</dbReference>
<organism evidence="9 10">
    <name type="scientific">Babjeviella inositovora NRRL Y-12698</name>
    <dbReference type="NCBI Taxonomy" id="984486"/>
    <lineage>
        <taxon>Eukaryota</taxon>
        <taxon>Fungi</taxon>
        <taxon>Dikarya</taxon>
        <taxon>Ascomycota</taxon>
        <taxon>Saccharomycotina</taxon>
        <taxon>Pichiomycetes</taxon>
        <taxon>Serinales incertae sedis</taxon>
        <taxon>Babjeviella</taxon>
    </lineage>
</organism>
<dbReference type="InterPro" id="IPR020843">
    <property type="entry name" value="ER"/>
</dbReference>
<dbReference type="Pfam" id="PF08240">
    <property type="entry name" value="ADH_N"/>
    <property type="match status" value="1"/>
</dbReference>
<dbReference type="InterPro" id="IPR013154">
    <property type="entry name" value="ADH-like_N"/>
</dbReference>
<reference evidence="10" key="1">
    <citation type="submission" date="2016-05" db="EMBL/GenBank/DDBJ databases">
        <title>Comparative genomics of biotechnologically important yeasts.</title>
        <authorList>
            <consortium name="DOE Joint Genome Institute"/>
            <person name="Riley R."/>
            <person name="Haridas S."/>
            <person name="Wolfe K.H."/>
            <person name="Lopes M.R."/>
            <person name="Hittinger C.T."/>
            <person name="Goker M."/>
            <person name="Salamov A."/>
            <person name="Wisecaver J."/>
            <person name="Long T.M."/>
            <person name="Aerts A.L."/>
            <person name="Barry K."/>
            <person name="Choi C."/>
            <person name="Clum A."/>
            <person name="Coughlan A.Y."/>
            <person name="Deshpande S."/>
            <person name="Douglass A.P."/>
            <person name="Hanson S.J."/>
            <person name="Klenk H.-P."/>
            <person name="Labutti K."/>
            <person name="Lapidus A."/>
            <person name="Lindquist E."/>
            <person name="Lipzen A."/>
            <person name="Meier-Kolthoff J.P."/>
            <person name="Ohm R.A."/>
            <person name="Otillar R.P."/>
            <person name="Pangilinan J."/>
            <person name="Peng Y."/>
            <person name="Rokas A."/>
            <person name="Rosa C.A."/>
            <person name="Scheuner C."/>
            <person name="Sibirny A.A."/>
            <person name="Slot J.C."/>
            <person name="Stielow J.B."/>
            <person name="Sun H."/>
            <person name="Kurtzman C.P."/>
            <person name="Blackwell M."/>
            <person name="Grigoriev I.V."/>
            <person name="Jeffries T.W."/>
        </authorList>
    </citation>
    <scope>NUCLEOTIDE SEQUENCE [LARGE SCALE GENOMIC DNA]</scope>
    <source>
        <strain evidence="10">NRRL Y-12698</strain>
    </source>
</reference>
<protein>
    <recommendedName>
        <fullName evidence="8">Enoyl reductase (ER) domain-containing protein</fullName>
    </recommendedName>
</protein>
<dbReference type="PROSITE" id="PS00059">
    <property type="entry name" value="ADH_ZINC"/>
    <property type="match status" value="1"/>
</dbReference>
<dbReference type="InterPro" id="IPR011032">
    <property type="entry name" value="GroES-like_sf"/>
</dbReference>
<dbReference type="GO" id="GO:0005737">
    <property type="term" value="C:cytoplasm"/>
    <property type="evidence" value="ECO:0007669"/>
    <property type="project" value="TreeGrafter"/>
</dbReference>
<dbReference type="SUPFAM" id="SSF51735">
    <property type="entry name" value="NAD(P)-binding Rossmann-fold domains"/>
    <property type="match status" value="1"/>
</dbReference>
<dbReference type="PANTHER" id="PTHR42940">
    <property type="entry name" value="ALCOHOL DEHYDROGENASE 1-RELATED"/>
    <property type="match status" value="1"/>
</dbReference>
<evidence type="ECO:0000256" key="2">
    <source>
        <dbReference type="ARBA" id="ARBA00008072"/>
    </source>
</evidence>
<comment type="similarity">
    <text evidence="2 7">Belongs to the zinc-containing alcohol dehydrogenase family.</text>
</comment>
<keyword evidence="5" id="KW-0560">Oxidoreductase</keyword>
<evidence type="ECO:0000256" key="1">
    <source>
        <dbReference type="ARBA" id="ARBA00001947"/>
    </source>
</evidence>
<dbReference type="AlphaFoldDB" id="A0A1E3QKC8"/>
<dbReference type="CDD" id="cd08297">
    <property type="entry name" value="CAD3"/>
    <property type="match status" value="1"/>
</dbReference>
<evidence type="ECO:0000259" key="8">
    <source>
        <dbReference type="SMART" id="SM00829"/>
    </source>
</evidence>
<dbReference type="GO" id="GO:0004022">
    <property type="term" value="F:alcohol dehydrogenase (NAD+) activity"/>
    <property type="evidence" value="ECO:0007669"/>
    <property type="project" value="TreeGrafter"/>
</dbReference>
<feature type="domain" description="Enoyl reductase (ER)" evidence="8">
    <location>
        <begin position="20"/>
        <end position="357"/>
    </location>
</feature>
<gene>
    <name evidence="9" type="ORF">BABINDRAFT_169071</name>
</gene>
<dbReference type="Gene3D" id="3.40.50.720">
    <property type="entry name" value="NAD(P)-binding Rossmann-like Domain"/>
    <property type="match status" value="1"/>
</dbReference>